<proteinExistence type="predicted"/>
<sequence length="218" mass="24258">VIAKRLSLYGVRKDIDVIPTGIKIPLSAYTKSEIAQRFHFPADSTVLLYVVRVSREKNITKLIQLTQPLLQEKKTVLLLVGPGDLIETKDRAKQWGIDKQVICAGALPKEDTQKIYGATDAFVFASQTETQGLVIGEAMLAGTPVVALYSPIQPEVYPDNTAVVVRDPRQFSNSIKNILNDDAKRKQLTTTAKKFVEDNFSIEGMITKQIALFERLVK</sequence>
<reference evidence="2 3" key="1">
    <citation type="journal article" date="2015" name="Nature">
        <title>rRNA introns, odd ribosomes, and small enigmatic genomes across a large radiation of phyla.</title>
        <authorList>
            <person name="Brown C.T."/>
            <person name="Hug L.A."/>
            <person name="Thomas B.C."/>
            <person name="Sharon I."/>
            <person name="Castelle C.J."/>
            <person name="Singh A."/>
            <person name="Wilkins M.J."/>
            <person name="Williams K.H."/>
            <person name="Banfield J.F."/>
        </authorList>
    </citation>
    <scope>NUCLEOTIDE SEQUENCE [LARGE SCALE GENOMIC DNA]</scope>
</reference>
<dbReference type="Gene3D" id="3.40.50.2000">
    <property type="entry name" value="Glycogen Phosphorylase B"/>
    <property type="match status" value="2"/>
</dbReference>
<comment type="caution">
    <text evidence="2">The sequence shown here is derived from an EMBL/GenBank/DDBJ whole genome shotgun (WGS) entry which is preliminary data.</text>
</comment>
<evidence type="ECO:0000313" key="3">
    <source>
        <dbReference type="Proteomes" id="UP000034487"/>
    </source>
</evidence>
<dbReference type="PANTHER" id="PTHR45947">
    <property type="entry name" value="SULFOQUINOVOSYL TRANSFERASE SQD2"/>
    <property type="match status" value="1"/>
</dbReference>
<feature type="non-terminal residue" evidence="2">
    <location>
        <position position="1"/>
    </location>
</feature>
<dbReference type="InterPro" id="IPR050194">
    <property type="entry name" value="Glycosyltransferase_grp1"/>
</dbReference>
<dbReference type="AlphaFoldDB" id="A0A0G1TG85"/>
<dbReference type="PANTHER" id="PTHR45947:SF3">
    <property type="entry name" value="SULFOQUINOVOSYL TRANSFERASE SQD2"/>
    <property type="match status" value="1"/>
</dbReference>
<accession>A0A0G1TG85</accession>
<dbReference type="SUPFAM" id="SSF53756">
    <property type="entry name" value="UDP-Glycosyltransferase/glycogen phosphorylase"/>
    <property type="match status" value="1"/>
</dbReference>
<feature type="domain" description="Glycosyl transferase family 1" evidence="1">
    <location>
        <begin position="32"/>
        <end position="194"/>
    </location>
</feature>
<dbReference type="GO" id="GO:0016757">
    <property type="term" value="F:glycosyltransferase activity"/>
    <property type="evidence" value="ECO:0007669"/>
    <property type="project" value="InterPro"/>
</dbReference>
<dbReference type="Pfam" id="PF00534">
    <property type="entry name" value="Glycos_transf_1"/>
    <property type="match status" value="1"/>
</dbReference>
<protein>
    <recommendedName>
        <fullName evidence="1">Glycosyl transferase family 1 domain-containing protein</fullName>
    </recommendedName>
</protein>
<dbReference type="Proteomes" id="UP000034487">
    <property type="component" value="Unassembled WGS sequence"/>
</dbReference>
<dbReference type="InterPro" id="IPR001296">
    <property type="entry name" value="Glyco_trans_1"/>
</dbReference>
<evidence type="ECO:0000259" key="1">
    <source>
        <dbReference type="Pfam" id="PF00534"/>
    </source>
</evidence>
<name>A0A0G1TG85_9BACT</name>
<organism evidence="2 3">
    <name type="scientific">Berkelbacteria bacterium GW2011_GWA2_46_7</name>
    <dbReference type="NCBI Taxonomy" id="1618335"/>
    <lineage>
        <taxon>Bacteria</taxon>
        <taxon>Candidatus Berkelbacteria</taxon>
    </lineage>
</organism>
<evidence type="ECO:0000313" key="2">
    <source>
        <dbReference type="EMBL" id="KKU44445.1"/>
    </source>
</evidence>
<dbReference type="EMBL" id="LCMV01000005">
    <property type="protein sequence ID" value="KKU44445.1"/>
    <property type="molecule type" value="Genomic_DNA"/>
</dbReference>
<gene>
    <name evidence="2" type="ORF">UX60_C0005G0001</name>
</gene>